<evidence type="ECO:0000313" key="2">
    <source>
        <dbReference type="EMBL" id="KAF0700727.1"/>
    </source>
</evidence>
<gene>
    <name evidence="3" type="primary">Aste57867_8781</name>
    <name evidence="2" type="ORF">As57867_008747</name>
    <name evidence="3" type="ORF">ASTE57867_8781</name>
</gene>
<dbReference type="Proteomes" id="UP000332933">
    <property type="component" value="Unassembled WGS sequence"/>
</dbReference>
<feature type="region of interest" description="Disordered" evidence="1">
    <location>
        <begin position="111"/>
        <end position="139"/>
    </location>
</feature>
<reference evidence="2" key="2">
    <citation type="submission" date="2019-06" db="EMBL/GenBank/DDBJ databases">
        <title>Genomics analysis of Aphanomyces spp. identifies a new class of oomycete effector associated with host adaptation.</title>
        <authorList>
            <person name="Gaulin E."/>
        </authorList>
    </citation>
    <scope>NUCLEOTIDE SEQUENCE</scope>
    <source>
        <strain evidence="2">CBS 578.67</strain>
    </source>
</reference>
<keyword evidence="4" id="KW-1185">Reference proteome</keyword>
<proteinExistence type="predicted"/>
<dbReference type="EMBL" id="CAADRA010005135">
    <property type="protein sequence ID" value="VFT85667.1"/>
    <property type="molecule type" value="Genomic_DNA"/>
</dbReference>
<accession>A0A485KL46</accession>
<dbReference type="OrthoDB" id="76236at2759"/>
<evidence type="ECO:0000256" key="1">
    <source>
        <dbReference type="SAM" id="MobiDB-lite"/>
    </source>
</evidence>
<sequence>MEYHSISVRNRAQYATQRIDALESIEKTHWRLEENKDENDHTACMTLLSTSVAYIETSVREAKYHAGFHKAVLCVEIFKHMLFNLDRDALSPLFVYCDQMEHFVETLLKSDPRTREEEDDNLLSPSRRPQRPRRAIAPLAPPLPRAPKRFIELPKQERHVLQVALYLKQVLTKLSGEKKSKLHLAGSKFKRASSFTTTLNTAATELLPRHVTKALRGIKTKLRKHLFFVELPKLVGASGDAGGAFLAYVICKANNATNGGDSHQAKTHQAFSSFFVCLHEIVRSTGYHSAELAEGAFDLLGEVLRAIEAYIVEVVGHRKKRRTRIKFLRLLRQDLRTQFSVMEAETNAIAQDAIKLSNTLTAIEFEYNVLHQECAWHVVSKDLMLHTIAALQRVCDLPPLWFVDADGVTKTLQLGTAVLRPHNVQHIRYMAQLLALSRSYVHVALNNQQVLEANPGRKMTLMKLNHQGRMDTLKMHLMNQRPVDAGAPPSTPSTAAAVVAVSDAATASLAKESATSTLHKVTDAELAALAAINEGLRAVEAFMRDDTRRKCTTHRSIGVQTTIDDAASSSSAAATASVGLATSALARSDLSDAAPSLLSHHVQRLPTPWNMAFPLLHAEEVTTPMPKDDLHRIISAIYLHYEDVVTRAEEAALRGSIPFVDFVVAYFMVHHGDMGTTTPIQQQQMIFESIDPTTNKRNQHNRRGSLSHESQWASFDCARFLVSIHLHVTGAVGIDWLGYFAVFVGLAPGLALPASRALDAFLLARRMLLAAMVVRQRQVDPSAGVVWVMARDVSQSSVYTLQTAALKVLAGFSRAREFYTTLLTDKSTTVDLFVEDDDGSRDIKASLVLHIETALLVLMQAWVREHHHTLATLDRSFVRHVLSQNVPGIFRATLTYDVDGSGHATISFNEFVATMGYLDVVFTPARLASVYMAAAAHHDSANALGEASVAHVVDTLYRSDLFLESKRTWLTVSAMHVANQRSWDDGTEGLVAMWKHHRDRILDRLSELKTTQVNLAIVQTCCDRHVHFESLLAAATAASDDIPAAVDVAWYAFHFLQQDIAATMHAVMKQQKPKARR</sequence>
<reference evidence="3 4" key="1">
    <citation type="submission" date="2019-03" db="EMBL/GenBank/DDBJ databases">
        <authorList>
            <person name="Gaulin E."/>
            <person name="Dumas B."/>
        </authorList>
    </citation>
    <scope>NUCLEOTIDE SEQUENCE [LARGE SCALE GENOMIC DNA]</scope>
    <source>
        <strain evidence="3">CBS 568.67</strain>
    </source>
</reference>
<protein>
    <submittedName>
        <fullName evidence="3">Aste57867_8781 protein</fullName>
    </submittedName>
</protein>
<organism evidence="3 4">
    <name type="scientific">Aphanomyces stellatus</name>
    <dbReference type="NCBI Taxonomy" id="120398"/>
    <lineage>
        <taxon>Eukaryota</taxon>
        <taxon>Sar</taxon>
        <taxon>Stramenopiles</taxon>
        <taxon>Oomycota</taxon>
        <taxon>Saprolegniomycetes</taxon>
        <taxon>Saprolegniales</taxon>
        <taxon>Verrucalvaceae</taxon>
        <taxon>Aphanomyces</taxon>
    </lineage>
</organism>
<dbReference type="EMBL" id="VJMH01005114">
    <property type="protein sequence ID" value="KAF0700727.1"/>
    <property type="molecule type" value="Genomic_DNA"/>
</dbReference>
<name>A0A485KL46_9STRA</name>
<dbReference type="AlphaFoldDB" id="A0A485KL46"/>
<evidence type="ECO:0000313" key="4">
    <source>
        <dbReference type="Proteomes" id="UP000332933"/>
    </source>
</evidence>
<evidence type="ECO:0000313" key="3">
    <source>
        <dbReference type="EMBL" id="VFT85667.1"/>
    </source>
</evidence>